<dbReference type="Proteomes" id="UP000053890">
    <property type="component" value="Unassembled WGS sequence"/>
</dbReference>
<dbReference type="RefSeq" id="XP_018272802.1">
    <property type="nucleotide sequence ID" value="XM_018418861.1"/>
</dbReference>
<reference evidence="2 3" key="1">
    <citation type="journal article" date="2015" name="Front. Microbiol.">
        <title>Genome sequence of the plant growth promoting endophytic yeast Rhodotorula graminis WP1.</title>
        <authorList>
            <person name="Firrincieli A."/>
            <person name="Otillar R."/>
            <person name="Salamov A."/>
            <person name="Schmutz J."/>
            <person name="Khan Z."/>
            <person name="Redman R.S."/>
            <person name="Fleck N.D."/>
            <person name="Lindquist E."/>
            <person name="Grigoriev I.V."/>
            <person name="Doty S.L."/>
        </authorList>
    </citation>
    <scope>NUCLEOTIDE SEQUENCE [LARGE SCALE GENOMIC DNA]</scope>
    <source>
        <strain evidence="2 3">WP1</strain>
    </source>
</reference>
<proteinExistence type="predicted"/>
<protein>
    <submittedName>
        <fullName evidence="2">Uncharacterized protein</fullName>
    </submittedName>
</protein>
<feature type="compositionally biased region" description="Low complexity" evidence="1">
    <location>
        <begin position="1"/>
        <end position="40"/>
    </location>
</feature>
<evidence type="ECO:0000313" key="2">
    <source>
        <dbReference type="EMBL" id="KPV76753.1"/>
    </source>
</evidence>
<accession>A0A194S7P6</accession>
<dbReference type="GeneID" id="28979308"/>
<name>A0A194S7P6_RHOGW</name>
<sequence>MATVRPTGAARTRTSSRASPSPARTTSSRTRPPRWVLTSCRCRRRRRPRSRRSPTRSSSPPTIRLPPKPLSTRARASTSICTAPPDASNAVNFVLRAGER</sequence>
<organism evidence="2 3">
    <name type="scientific">Rhodotorula graminis (strain WP1)</name>
    <dbReference type="NCBI Taxonomy" id="578459"/>
    <lineage>
        <taxon>Eukaryota</taxon>
        <taxon>Fungi</taxon>
        <taxon>Dikarya</taxon>
        <taxon>Basidiomycota</taxon>
        <taxon>Pucciniomycotina</taxon>
        <taxon>Microbotryomycetes</taxon>
        <taxon>Sporidiobolales</taxon>
        <taxon>Sporidiobolaceae</taxon>
        <taxon>Rhodotorula</taxon>
    </lineage>
</organism>
<feature type="non-terminal residue" evidence="2">
    <location>
        <position position="100"/>
    </location>
</feature>
<feature type="compositionally biased region" description="Basic residues" evidence="1">
    <location>
        <begin position="41"/>
        <end position="54"/>
    </location>
</feature>
<dbReference type="EMBL" id="KQ474075">
    <property type="protein sequence ID" value="KPV76753.1"/>
    <property type="molecule type" value="Genomic_DNA"/>
</dbReference>
<dbReference type="AlphaFoldDB" id="A0A194S7P6"/>
<gene>
    <name evidence="2" type="ORF">RHOBADRAFT_66075</name>
</gene>
<evidence type="ECO:0000256" key="1">
    <source>
        <dbReference type="SAM" id="MobiDB-lite"/>
    </source>
</evidence>
<keyword evidence="3" id="KW-1185">Reference proteome</keyword>
<feature type="region of interest" description="Disordered" evidence="1">
    <location>
        <begin position="1"/>
        <end position="86"/>
    </location>
</feature>
<evidence type="ECO:0000313" key="3">
    <source>
        <dbReference type="Proteomes" id="UP000053890"/>
    </source>
</evidence>